<keyword evidence="5" id="KW-1003">Cell membrane</keyword>
<dbReference type="SUPFAM" id="SSF50729">
    <property type="entry name" value="PH domain-like"/>
    <property type="match status" value="1"/>
</dbReference>
<comment type="subunit">
    <text evidence="12">Component of a complex composed of PALS1, CRB1 and EPB41L5. Within the complex, interacts (via FERM domain) with PALS1 (via HOOK domain) and with CRB1 (via intracellular domain). Interacts with CRB2 (via intracellular domain). Interacts with CRB3 (via intracellular domain).</text>
</comment>
<reference evidence="14" key="1">
    <citation type="submission" date="2025-08" db="UniProtKB">
        <authorList>
            <consortium name="Ensembl"/>
        </authorList>
    </citation>
    <scope>IDENTIFICATION</scope>
</reference>
<dbReference type="Pfam" id="PF08736">
    <property type="entry name" value="FA"/>
    <property type="match status" value="1"/>
</dbReference>
<dbReference type="InterPro" id="IPR018979">
    <property type="entry name" value="FERM_N"/>
</dbReference>
<evidence type="ECO:0000256" key="10">
    <source>
        <dbReference type="ARBA" id="ARBA00023841"/>
    </source>
</evidence>
<dbReference type="InterPro" id="IPR000299">
    <property type="entry name" value="FERM_domain"/>
</dbReference>
<accession>A0A8B9VC26</accession>
<evidence type="ECO:0000313" key="14">
    <source>
        <dbReference type="Ensembl" id="ENSAZOP00000020155.1"/>
    </source>
</evidence>
<evidence type="ECO:0000256" key="3">
    <source>
        <dbReference type="ARBA" id="ARBA00004496"/>
    </source>
</evidence>
<dbReference type="GO" id="GO:0001917">
    <property type="term" value="C:photoreceptor inner segment"/>
    <property type="evidence" value="ECO:0007669"/>
    <property type="project" value="UniProtKB-SubCell"/>
</dbReference>
<dbReference type="Gene3D" id="2.30.29.30">
    <property type="entry name" value="Pleckstrin-homology domain (PH domain)/Phosphotyrosine-binding domain (PTB)"/>
    <property type="match status" value="1"/>
</dbReference>
<dbReference type="InterPro" id="IPR029071">
    <property type="entry name" value="Ubiquitin-like_domsf"/>
</dbReference>
<keyword evidence="8" id="KW-0472">Membrane</keyword>
<comment type="function">
    <text evidence="9">Plays a role in the formation and organization of tight junctions during the establishment of polarity in epithelial cells.</text>
</comment>
<evidence type="ECO:0000256" key="11">
    <source>
        <dbReference type="ARBA" id="ARBA00030226"/>
    </source>
</evidence>
<dbReference type="GO" id="GO:0005737">
    <property type="term" value="C:cytoplasm"/>
    <property type="evidence" value="ECO:0007669"/>
    <property type="project" value="UniProtKB-SubCell"/>
</dbReference>
<organism evidence="14 15">
    <name type="scientific">Anas zonorhyncha</name>
    <name type="common">Eastern spot-billed duck</name>
    <dbReference type="NCBI Taxonomy" id="75864"/>
    <lineage>
        <taxon>Eukaryota</taxon>
        <taxon>Metazoa</taxon>
        <taxon>Chordata</taxon>
        <taxon>Craniata</taxon>
        <taxon>Vertebrata</taxon>
        <taxon>Euteleostomi</taxon>
        <taxon>Archelosauria</taxon>
        <taxon>Archosauria</taxon>
        <taxon>Dinosauria</taxon>
        <taxon>Saurischia</taxon>
        <taxon>Theropoda</taxon>
        <taxon>Coelurosauria</taxon>
        <taxon>Aves</taxon>
        <taxon>Neognathae</taxon>
        <taxon>Galloanserae</taxon>
        <taxon>Anseriformes</taxon>
        <taxon>Anatidae</taxon>
        <taxon>Anatinae</taxon>
        <taxon>Anas</taxon>
    </lineage>
</organism>
<evidence type="ECO:0000256" key="4">
    <source>
        <dbReference type="ARBA" id="ARBA00004536"/>
    </source>
</evidence>
<dbReference type="PROSITE" id="PS00660">
    <property type="entry name" value="FERM_1"/>
    <property type="match status" value="1"/>
</dbReference>
<protein>
    <recommendedName>
        <fullName evidence="10">Band 4.1-like protein 5</fullName>
    </recommendedName>
    <alternativeName>
        <fullName evidence="11">Erythrocyte membrane protein band 4.1-like 5</fullName>
    </alternativeName>
</protein>
<dbReference type="GO" id="GO:0005886">
    <property type="term" value="C:plasma membrane"/>
    <property type="evidence" value="ECO:0007669"/>
    <property type="project" value="UniProtKB-SubCell"/>
</dbReference>
<dbReference type="InterPro" id="IPR019748">
    <property type="entry name" value="FERM_central"/>
</dbReference>
<dbReference type="GO" id="GO:0005912">
    <property type="term" value="C:adherens junction"/>
    <property type="evidence" value="ECO:0007669"/>
    <property type="project" value="UniProtKB-SubCell"/>
</dbReference>
<keyword evidence="6" id="KW-0963">Cytoplasm</keyword>
<dbReference type="InterPro" id="IPR019749">
    <property type="entry name" value="Band_41_domain"/>
</dbReference>
<proteinExistence type="predicted"/>
<keyword evidence="7" id="KW-0965">Cell junction</keyword>
<dbReference type="CDD" id="cd14473">
    <property type="entry name" value="FERM_B-lobe"/>
    <property type="match status" value="1"/>
</dbReference>
<evidence type="ECO:0000256" key="7">
    <source>
        <dbReference type="ARBA" id="ARBA00022949"/>
    </source>
</evidence>
<dbReference type="Pfam" id="PF00373">
    <property type="entry name" value="FERM_M"/>
    <property type="match status" value="1"/>
</dbReference>
<feature type="domain" description="FERM" evidence="13">
    <location>
        <begin position="1"/>
        <end position="255"/>
    </location>
</feature>
<dbReference type="InterPro" id="IPR014847">
    <property type="entry name" value="FA"/>
</dbReference>
<evidence type="ECO:0000256" key="5">
    <source>
        <dbReference type="ARBA" id="ARBA00022475"/>
    </source>
</evidence>
<evidence type="ECO:0000256" key="6">
    <source>
        <dbReference type="ARBA" id="ARBA00022490"/>
    </source>
</evidence>
<dbReference type="SUPFAM" id="SSF47031">
    <property type="entry name" value="Second domain of FERM"/>
    <property type="match status" value="1"/>
</dbReference>
<evidence type="ECO:0000256" key="9">
    <source>
        <dbReference type="ARBA" id="ARBA00023750"/>
    </source>
</evidence>
<reference evidence="14" key="2">
    <citation type="submission" date="2025-09" db="UniProtKB">
        <authorList>
            <consortium name="Ensembl"/>
        </authorList>
    </citation>
    <scope>IDENTIFICATION</scope>
</reference>
<dbReference type="PROSITE" id="PS00661">
    <property type="entry name" value="FERM_2"/>
    <property type="match status" value="1"/>
</dbReference>
<dbReference type="Ensembl" id="ENSAZOT00000021657.1">
    <property type="protein sequence ID" value="ENSAZOP00000020155.1"/>
    <property type="gene ID" value="ENSAZOG00000012904.1"/>
</dbReference>
<sequence length="698" mass="77255">MYHLDLIESDYFGLRFMDSAQVAHWLDNTKSIKKQVKIGPPYCLHFRVKFYSSEPNNLREELTRYLFVLQLKLDILSGKLECPFDTAVQLAAYNMQAELGDYDPAEHVPELVSEFRFVPTQTEEMELAIFEKWKECRGQTPAQAETNYLNKAKWLEMYGVDMHIVKARDGNDYSLGLTPTGVLVFEGDTKIGLFFWPKITRLDFKKNKLTLVVVEDDEQGKEQEHTFVFRLDHPKACKHLWKCAVEHHAFFRLRGPVQKSSSRSGFIRLGSRFRYSGKTEYQTTKTNKARRSASFERRPSKRYSRRTLQSKAHVAKLEETSFPNNAVITQTNGSQQSWNAKPNVPVLTAAVPSAPVLVEIENLPRSPGASQQDKKCVPLVDLLDSTDLPETCVDDAVGHPIVGLATRESEEFVSCPHPGTKETSNEKTDSDPFEDALLKLKQLEAECSSPVPAERPNININLQDEVVKLTDKCLNNAIESPVAAAAWLPADMKSNILKAQAEAGHKAVREDNLAGTKSSIIQDAAARNIIPSGKTPSSSPATSPIFQDPKELLKITPASNTFILNTSNEDSAASSHEELLIPASLAPEEEAAVSKSTPDDQDVSLTSLTENLIDFTEATPRVSPQPTITPRWIVPTGLISNGPLGNDVALALKAMEGSTEALLPSAGLPPSQQTSEVLASPVTEDSTIRTKCLLTTEL</sequence>
<dbReference type="GO" id="GO:0008092">
    <property type="term" value="F:cytoskeletal protein binding"/>
    <property type="evidence" value="ECO:0007669"/>
    <property type="project" value="InterPro"/>
</dbReference>
<dbReference type="PANTHER" id="PTHR23280">
    <property type="entry name" value="4.1 G PROTEIN"/>
    <property type="match status" value="1"/>
</dbReference>
<comment type="subcellular location">
    <subcellularLocation>
        <location evidence="4">Cell junction</location>
        <location evidence="4">Adherens junction</location>
    </subcellularLocation>
    <subcellularLocation>
        <location evidence="1">Cell membrane</location>
        <topology evidence="1">Peripheral membrane protein</topology>
    </subcellularLocation>
    <subcellularLocation>
        <location evidence="3">Cytoplasm</location>
    </subcellularLocation>
    <subcellularLocation>
        <location evidence="2">Photoreceptor inner segment</location>
    </subcellularLocation>
</comment>
<evidence type="ECO:0000256" key="8">
    <source>
        <dbReference type="ARBA" id="ARBA00023136"/>
    </source>
</evidence>
<dbReference type="Pfam" id="PF09379">
    <property type="entry name" value="FERM_N"/>
    <property type="match status" value="1"/>
</dbReference>
<dbReference type="PRINTS" id="PR00661">
    <property type="entry name" value="ERMFAMILY"/>
</dbReference>
<dbReference type="Proteomes" id="UP000694549">
    <property type="component" value="Unplaced"/>
</dbReference>
<dbReference type="FunFam" id="2.30.29.30:FF:000002">
    <property type="entry name" value="Band 4.1-like protein 5 isoform 1"/>
    <property type="match status" value="1"/>
</dbReference>
<evidence type="ECO:0000256" key="1">
    <source>
        <dbReference type="ARBA" id="ARBA00004202"/>
    </source>
</evidence>
<dbReference type="PRINTS" id="PR00935">
    <property type="entry name" value="BAND41"/>
</dbReference>
<dbReference type="InterPro" id="IPR018980">
    <property type="entry name" value="FERM_PH-like_C"/>
</dbReference>
<dbReference type="Gene3D" id="1.20.80.10">
    <property type="match status" value="1"/>
</dbReference>
<dbReference type="FunFam" id="3.10.20.90:FF:000024">
    <property type="entry name" value="Erythrocyte membrane protein band 4.1-like 5"/>
    <property type="match status" value="1"/>
</dbReference>
<dbReference type="PANTHER" id="PTHR23280:SF15">
    <property type="entry name" value="BAND 4.1-LIKE PROTEIN 5"/>
    <property type="match status" value="1"/>
</dbReference>
<keyword evidence="15" id="KW-1185">Reference proteome</keyword>
<dbReference type="InterPro" id="IPR035963">
    <property type="entry name" value="FERM_2"/>
</dbReference>
<evidence type="ECO:0000256" key="2">
    <source>
        <dbReference type="ARBA" id="ARBA00004437"/>
    </source>
</evidence>
<dbReference type="FunFam" id="1.20.80.10:FF:000003">
    <property type="entry name" value="Tyrosine-protein phosphatase non-receptor type 4"/>
    <property type="match status" value="1"/>
</dbReference>
<evidence type="ECO:0000256" key="12">
    <source>
        <dbReference type="ARBA" id="ARBA00046505"/>
    </source>
</evidence>
<dbReference type="SMART" id="SM00295">
    <property type="entry name" value="B41"/>
    <property type="match status" value="1"/>
</dbReference>
<dbReference type="SMART" id="SM01195">
    <property type="entry name" value="FA"/>
    <property type="match status" value="1"/>
</dbReference>
<dbReference type="SMART" id="SM01196">
    <property type="entry name" value="FERM_C"/>
    <property type="match status" value="1"/>
</dbReference>
<dbReference type="InterPro" id="IPR000798">
    <property type="entry name" value="Ez/rad/moesin-like"/>
</dbReference>
<evidence type="ECO:0000259" key="13">
    <source>
        <dbReference type="PROSITE" id="PS50057"/>
    </source>
</evidence>
<evidence type="ECO:0000313" key="15">
    <source>
        <dbReference type="Proteomes" id="UP000694549"/>
    </source>
</evidence>
<dbReference type="Pfam" id="PF09380">
    <property type="entry name" value="FERM_C"/>
    <property type="match status" value="1"/>
</dbReference>
<dbReference type="Gene3D" id="3.10.20.90">
    <property type="entry name" value="Phosphatidylinositol 3-kinase Catalytic Subunit, Chain A, domain 1"/>
    <property type="match status" value="1"/>
</dbReference>
<dbReference type="AlphaFoldDB" id="A0A8B9VC26"/>
<dbReference type="GO" id="GO:0031032">
    <property type="term" value="P:actomyosin structure organization"/>
    <property type="evidence" value="ECO:0007669"/>
    <property type="project" value="TreeGrafter"/>
</dbReference>
<dbReference type="SUPFAM" id="SSF54236">
    <property type="entry name" value="Ubiquitin-like"/>
    <property type="match status" value="1"/>
</dbReference>
<dbReference type="PROSITE" id="PS50057">
    <property type="entry name" value="FERM_3"/>
    <property type="match status" value="1"/>
</dbReference>
<dbReference type="InterPro" id="IPR019747">
    <property type="entry name" value="FERM_CS"/>
</dbReference>
<dbReference type="InterPro" id="IPR011993">
    <property type="entry name" value="PH-like_dom_sf"/>
</dbReference>
<dbReference type="InterPro" id="IPR014352">
    <property type="entry name" value="FERM/acyl-CoA-bd_prot_sf"/>
</dbReference>
<dbReference type="GO" id="GO:0005856">
    <property type="term" value="C:cytoskeleton"/>
    <property type="evidence" value="ECO:0007669"/>
    <property type="project" value="TreeGrafter"/>
</dbReference>
<dbReference type="CDD" id="cd13186">
    <property type="entry name" value="FERM_C_NBL4_NBL5"/>
    <property type="match status" value="1"/>
</dbReference>
<name>A0A8B9VC26_9AVES</name>